<dbReference type="EMBL" id="VSSQ01012722">
    <property type="protein sequence ID" value="MPM49902.1"/>
    <property type="molecule type" value="Genomic_DNA"/>
</dbReference>
<accession>A0A645A9S3</accession>
<comment type="caution">
    <text evidence="1">The sequence shown here is derived from an EMBL/GenBank/DDBJ whole genome shotgun (WGS) entry which is preliminary data.</text>
</comment>
<dbReference type="AlphaFoldDB" id="A0A645A9S3"/>
<reference evidence="1" key="1">
    <citation type="submission" date="2019-08" db="EMBL/GenBank/DDBJ databases">
        <authorList>
            <person name="Kucharzyk K."/>
            <person name="Murdoch R.W."/>
            <person name="Higgins S."/>
            <person name="Loffler F."/>
        </authorList>
    </citation>
    <scope>NUCLEOTIDE SEQUENCE</scope>
</reference>
<protein>
    <submittedName>
        <fullName evidence="1">Uncharacterized protein</fullName>
    </submittedName>
</protein>
<sequence>MKATYIYDTKEIMNRAWEIKRANKENTLITLSVSLKMAWAEAKKAMKEVEVAEAEVEEEPNVALSFNGANLMINVNTGVISGETYPVAKYLKRKGCEYNAQYKVWTTDDAEYFVEKYAA</sequence>
<evidence type="ECO:0000313" key="1">
    <source>
        <dbReference type="EMBL" id="MPM49902.1"/>
    </source>
</evidence>
<proteinExistence type="predicted"/>
<organism evidence="1">
    <name type="scientific">bioreactor metagenome</name>
    <dbReference type="NCBI Taxonomy" id="1076179"/>
    <lineage>
        <taxon>unclassified sequences</taxon>
        <taxon>metagenomes</taxon>
        <taxon>ecological metagenomes</taxon>
    </lineage>
</organism>
<gene>
    <name evidence="1" type="ORF">SDC9_96636</name>
</gene>
<name>A0A645A9S3_9ZZZZ</name>